<sequence length="495" mass="53899">MKKSHRLLFIAFVSAGLAGCEDNLLDIPNENNPDFARVYATGADVENVASGLYNAIFIGENSTSGVQPMLATAADNVTCSFGNFGMRDMSWEPRNFAWDNSPTYANSGQTNYSYNQWYSAIGTASNVLRALDGGVQIGANGSGNNRTRAFAKFILGLGYGNLALVFDRAHVVDETKTVEAALETAVPYEEVASAAIAYLEEALALSNESFTIPASWLGAPADVSSADFRKIINTSAARILAYLPRNNAALASVDWAQVSAYADNGITADWLVLQDGTSRWSFNSGDYLRRVGWGRTDMYVVNMMEPSLPDYWEDRGDFPTPPEPATSLDNRLKTDFEYMPSNDFIADRGYYHFSCYRFKRYDAVFQPNIGSKPTVALAENDMLRAEAKAYSGDLAGAAAIINAGTRVTRGSLAPVAANLDDIIEAIHHERHVELHTTGFGVQFFQMRKLDFLQIGTPLQLPLPGALLQNLGLTEFYTFGTVAAADGIGTSNGGWR</sequence>
<accession>A0A1H7M9I5</accession>
<evidence type="ECO:0008006" key="3">
    <source>
        <dbReference type="Google" id="ProtNLM"/>
    </source>
</evidence>
<dbReference type="STRING" id="332977.SAMN05421740_103422"/>
<keyword evidence="2" id="KW-1185">Reference proteome</keyword>
<dbReference type="AlphaFoldDB" id="A0A1H7M9I5"/>
<gene>
    <name evidence="1" type="ORF">SAMN05421740_103422</name>
</gene>
<dbReference type="SUPFAM" id="SSF48452">
    <property type="entry name" value="TPR-like"/>
    <property type="match status" value="1"/>
</dbReference>
<dbReference type="RefSeq" id="WP_090604961.1">
    <property type="nucleotide sequence ID" value="NZ_FNZR01000003.1"/>
</dbReference>
<dbReference type="Gene3D" id="1.25.40.390">
    <property type="match status" value="1"/>
</dbReference>
<dbReference type="EMBL" id="FNZR01000003">
    <property type="protein sequence ID" value="SEL07916.1"/>
    <property type="molecule type" value="Genomic_DNA"/>
</dbReference>
<dbReference type="OrthoDB" id="725871at2"/>
<reference evidence="2" key="1">
    <citation type="submission" date="2016-10" db="EMBL/GenBank/DDBJ databases">
        <authorList>
            <person name="Varghese N."/>
            <person name="Submissions S."/>
        </authorList>
    </citation>
    <scope>NUCLEOTIDE SEQUENCE [LARGE SCALE GENOMIC DNA]</scope>
    <source>
        <strain evidence="2">Jip14</strain>
    </source>
</reference>
<dbReference type="InterPro" id="IPR011990">
    <property type="entry name" value="TPR-like_helical_dom_sf"/>
</dbReference>
<protein>
    <recommendedName>
        <fullName evidence="3">SusD family protein</fullName>
    </recommendedName>
</protein>
<dbReference type="Proteomes" id="UP000198916">
    <property type="component" value="Unassembled WGS sequence"/>
</dbReference>
<dbReference type="PROSITE" id="PS51257">
    <property type="entry name" value="PROKAR_LIPOPROTEIN"/>
    <property type="match status" value="1"/>
</dbReference>
<organism evidence="1 2">
    <name type="scientific">Parapedobacter koreensis</name>
    <dbReference type="NCBI Taxonomy" id="332977"/>
    <lineage>
        <taxon>Bacteria</taxon>
        <taxon>Pseudomonadati</taxon>
        <taxon>Bacteroidota</taxon>
        <taxon>Sphingobacteriia</taxon>
        <taxon>Sphingobacteriales</taxon>
        <taxon>Sphingobacteriaceae</taxon>
        <taxon>Parapedobacter</taxon>
    </lineage>
</organism>
<name>A0A1H7M9I5_9SPHI</name>
<proteinExistence type="predicted"/>
<evidence type="ECO:0000313" key="2">
    <source>
        <dbReference type="Proteomes" id="UP000198916"/>
    </source>
</evidence>
<evidence type="ECO:0000313" key="1">
    <source>
        <dbReference type="EMBL" id="SEL07916.1"/>
    </source>
</evidence>